<protein>
    <submittedName>
        <fullName evidence="6">DNA polymerase III subunit epsilon</fullName>
    </submittedName>
</protein>
<name>A0A7M1ST09_9MICO</name>
<gene>
    <name evidence="6" type="ORF">IM660_14895</name>
</gene>
<feature type="compositionally biased region" description="Low complexity" evidence="4">
    <location>
        <begin position="237"/>
        <end position="248"/>
    </location>
</feature>
<dbReference type="GO" id="GO:0005829">
    <property type="term" value="C:cytosol"/>
    <property type="evidence" value="ECO:0007669"/>
    <property type="project" value="TreeGrafter"/>
</dbReference>
<accession>A0A7M1ST09</accession>
<dbReference type="KEGG" id="halt:IM660_14895"/>
<sequence length="248" mass="26840">MTTWLDGPLLGFDTETTGVNPFRDRIVSAALIGRGPRGSAQRVWLLNPGVPIPEEAAAIHQITTAHATEHGMAPREALAQISAELLAAFRRGTPVVAYNAAFDLTILERELERHGLPTLGEELGGPLAPVLDPLLLDRGLAADRNGRRTLLDLCGYYGVQENGRLHTADVDVAATLDILAAQVRDHPELTRQSPATLHHWQAHQHSRWARAEVERRRRSSRAAPAPGWPLHTSDPTAPGARGPGARSA</sequence>
<reference evidence="6 7" key="1">
    <citation type="submission" date="2020-10" db="EMBL/GenBank/DDBJ databases">
        <title>Haloactinobacterium sp. RN3S43, a bacterium isolated from saline soil.</title>
        <authorList>
            <person name="Sun J.-Q."/>
        </authorList>
    </citation>
    <scope>NUCLEOTIDE SEQUENCE [LARGE SCALE GENOMIC DNA]</scope>
    <source>
        <strain evidence="6 7">RN3S43</strain>
    </source>
</reference>
<dbReference type="Pfam" id="PF00929">
    <property type="entry name" value="RNase_T"/>
    <property type="match status" value="1"/>
</dbReference>
<dbReference type="AlphaFoldDB" id="A0A7M1ST09"/>
<dbReference type="InterPro" id="IPR012337">
    <property type="entry name" value="RNaseH-like_sf"/>
</dbReference>
<evidence type="ECO:0000256" key="2">
    <source>
        <dbReference type="ARBA" id="ARBA00022801"/>
    </source>
</evidence>
<evidence type="ECO:0000256" key="1">
    <source>
        <dbReference type="ARBA" id="ARBA00022722"/>
    </source>
</evidence>
<dbReference type="CDD" id="cd06127">
    <property type="entry name" value="DEDDh"/>
    <property type="match status" value="1"/>
</dbReference>
<dbReference type="PANTHER" id="PTHR30231:SF4">
    <property type="entry name" value="PROTEIN NEN2"/>
    <property type="match status" value="1"/>
</dbReference>
<organism evidence="6 7">
    <name type="scientific">Ruania alkalisoli</name>
    <dbReference type="NCBI Taxonomy" id="2779775"/>
    <lineage>
        <taxon>Bacteria</taxon>
        <taxon>Bacillati</taxon>
        <taxon>Actinomycetota</taxon>
        <taxon>Actinomycetes</taxon>
        <taxon>Micrococcales</taxon>
        <taxon>Ruaniaceae</taxon>
        <taxon>Ruania</taxon>
    </lineage>
</organism>
<dbReference type="EMBL" id="CP063169">
    <property type="protein sequence ID" value="QOR69922.1"/>
    <property type="molecule type" value="Genomic_DNA"/>
</dbReference>
<evidence type="ECO:0000313" key="7">
    <source>
        <dbReference type="Proteomes" id="UP000593758"/>
    </source>
</evidence>
<evidence type="ECO:0000313" key="6">
    <source>
        <dbReference type="EMBL" id="QOR69922.1"/>
    </source>
</evidence>
<dbReference type="SUPFAM" id="SSF53098">
    <property type="entry name" value="Ribonuclease H-like"/>
    <property type="match status" value="1"/>
</dbReference>
<dbReference type="RefSeq" id="WP_193496632.1">
    <property type="nucleotide sequence ID" value="NZ_CP063169.1"/>
</dbReference>
<dbReference type="Proteomes" id="UP000593758">
    <property type="component" value="Chromosome"/>
</dbReference>
<proteinExistence type="predicted"/>
<dbReference type="NCBIfam" id="NF005927">
    <property type="entry name" value="PRK07942.1"/>
    <property type="match status" value="1"/>
</dbReference>
<dbReference type="GO" id="GO:0003676">
    <property type="term" value="F:nucleic acid binding"/>
    <property type="evidence" value="ECO:0007669"/>
    <property type="project" value="InterPro"/>
</dbReference>
<dbReference type="InterPro" id="IPR036397">
    <property type="entry name" value="RNaseH_sf"/>
</dbReference>
<evidence type="ECO:0000256" key="3">
    <source>
        <dbReference type="ARBA" id="ARBA00022839"/>
    </source>
</evidence>
<keyword evidence="2" id="KW-0378">Hydrolase</keyword>
<dbReference type="PANTHER" id="PTHR30231">
    <property type="entry name" value="DNA POLYMERASE III SUBUNIT EPSILON"/>
    <property type="match status" value="1"/>
</dbReference>
<keyword evidence="1" id="KW-0540">Nuclease</keyword>
<dbReference type="SMART" id="SM00479">
    <property type="entry name" value="EXOIII"/>
    <property type="match status" value="1"/>
</dbReference>
<feature type="region of interest" description="Disordered" evidence="4">
    <location>
        <begin position="195"/>
        <end position="248"/>
    </location>
</feature>
<feature type="domain" description="Exonuclease" evidence="5">
    <location>
        <begin position="8"/>
        <end position="188"/>
    </location>
</feature>
<evidence type="ECO:0000259" key="5">
    <source>
        <dbReference type="SMART" id="SM00479"/>
    </source>
</evidence>
<dbReference type="GO" id="GO:0008408">
    <property type="term" value="F:3'-5' exonuclease activity"/>
    <property type="evidence" value="ECO:0007669"/>
    <property type="project" value="TreeGrafter"/>
</dbReference>
<dbReference type="InterPro" id="IPR013520">
    <property type="entry name" value="Ribonucl_H"/>
</dbReference>
<evidence type="ECO:0000256" key="4">
    <source>
        <dbReference type="SAM" id="MobiDB-lite"/>
    </source>
</evidence>
<keyword evidence="7" id="KW-1185">Reference proteome</keyword>
<keyword evidence="3" id="KW-0269">Exonuclease</keyword>
<dbReference type="Gene3D" id="3.30.420.10">
    <property type="entry name" value="Ribonuclease H-like superfamily/Ribonuclease H"/>
    <property type="match status" value="1"/>
</dbReference>